<geneLocation type="chloroplast" evidence="2"/>
<accession>M9PRQ8</accession>
<dbReference type="RefSeq" id="YP_007947768.1">
    <property type="nucleotide sequence ID" value="NC_021189.1"/>
</dbReference>
<feature type="transmembrane region" description="Helical" evidence="1">
    <location>
        <begin position="218"/>
        <end position="236"/>
    </location>
</feature>
<name>M9PRQ8_PYRHA</name>
<feature type="transmembrane region" description="Helical" evidence="1">
    <location>
        <begin position="141"/>
        <end position="167"/>
    </location>
</feature>
<dbReference type="EMBL" id="KC464603">
    <property type="protein sequence ID" value="AGG37017.1"/>
    <property type="molecule type" value="Genomic_DNA"/>
</dbReference>
<evidence type="ECO:0000313" key="2">
    <source>
        <dbReference type="EMBL" id="AGG37017.1"/>
    </source>
</evidence>
<keyword evidence="2" id="KW-0934">Plastid</keyword>
<feature type="transmembrane region" description="Helical" evidence="1">
    <location>
        <begin position="29"/>
        <end position="59"/>
    </location>
</feature>
<sequence length="287" mass="33622">MSTFELIPYRLYLSQSSTWMHRMKAEIKIYILTILWISIFIFSYCKLCIVALSLIVLSLTVKNKQNIIQRHLLRTLVMTMVTTFLSFSIATNYKQYSQPKQSQDLSYYNTAKNSYIYQNILLPNSRKITTKQLRCTLKPALYFFITIYSIKLVMITTSPEILVITAYRSRIFNTILNRELLFTFLLSSHIVTNIISKLDKLVQVANLRGSLNLYKSSTRLFIFSFLMFQIFFLEIIKESKEISQALYTRNLNQENSNFLKIYRARSGISDWLNAIIGTLYFIILGLV</sequence>
<gene>
    <name evidence="2" type="primary">ORF287</name>
    <name evidence="2" type="ORF">PyhaCp054</name>
</gene>
<proteinExistence type="predicted"/>
<keyword evidence="1" id="KW-1133">Transmembrane helix</keyword>
<keyword evidence="1" id="KW-0472">Membrane</keyword>
<organism evidence="2">
    <name type="scientific">Pyropia haitanensis</name>
    <name type="common">Red seaweed</name>
    <name type="synonym">Porphyra haitanensis</name>
    <dbReference type="NCBI Taxonomy" id="1262161"/>
    <lineage>
        <taxon>Eukaryota</taxon>
        <taxon>Rhodophyta</taxon>
        <taxon>Bangiophyceae</taxon>
        <taxon>Bangiales</taxon>
        <taxon>Bangiaceae</taxon>
        <taxon>Pyropia</taxon>
    </lineage>
</organism>
<feature type="transmembrane region" description="Helical" evidence="1">
    <location>
        <begin position="268"/>
        <end position="286"/>
    </location>
</feature>
<reference evidence="2" key="1">
    <citation type="journal article" date="2013" name="PLoS ONE">
        <title>Complete Sequence and Analysis of Plastid Genomes of Two Economically Important Red Algae: Pyropia haitanensis and Pyropia yezoensis.</title>
        <authorList>
            <person name="Wang L."/>
            <person name="Mao Y."/>
            <person name="Kong F."/>
            <person name="Li G."/>
            <person name="Ma F."/>
            <person name="Zhang B."/>
            <person name="Sun P."/>
            <person name="Bi G."/>
            <person name="Zhang F."/>
            <person name="Xue H."/>
            <person name="Cao M."/>
        </authorList>
    </citation>
    <scope>NUCLEOTIDE SEQUENCE</scope>
</reference>
<keyword evidence="2" id="KW-0150">Chloroplast</keyword>
<keyword evidence="1" id="KW-0812">Transmembrane</keyword>
<dbReference type="AlphaFoldDB" id="M9PRQ8"/>
<dbReference type="GeneID" id="15525260"/>
<evidence type="ECO:0008006" key="3">
    <source>
        <dbReference type="Google" id="ProtNLM"/>
    </source>
</evidence>
<feature type="transmembrane region" description="Helical" evidence="1">
    <location>
        <begin position="71"/>
        <end position="90"/>
    </location>
</feature>
<evidence type="ECO:0000256" key="1">
    <source>
        <dbReference type="SAM" id="Phobius"/>
    </source>
</evidence>
<protein>
    <recommendedName>
        <fullName evidence="3">Ycf92</fullName>
    </recommendedName>
</protein>